<sequence>MNSDIDESIAMLMGYAEDLNILPNELPPNSCCNEISSEAKNESLPMVPAGCQSSCNTYAIATNTAAGSTPDKSDFHIANGCCGTSSMMSDSIYDNVQDPRRLPAFSALDSTNNSGTSVSSAFDCLILQESKVEKSRKGANSDEFEISANLPSRDISVCSGLLADSESSPSSPPPNLLLNNDKQKNNEKKLSQNLNTNATRRLKITPTELECCMQRTSNSNASPPPPPPAQSAPKKLQNLARISTSLDSTTSNTKVMQRAGSCDELNTQRDQQMCDVVMWVLTFLICI</sequence>
<name>A0A0N5AIA3_9BILA</name>
<dbReference type="Proteomes" id="UP000046393">
    <property type="component" value="Unplaced"/>
</dbReference>
<dbReference type="AlphaFoldDB" id="A0A0N5AIA3"/>
<evidence type="ECO:0000313" key="2">
    <source>
        <dbReference type="Proteomes" id="UP000046393"/>
    </source>
</evidence>
<evidence type="ECO:0000313" key="3">
    <source>
        <dbReference type="WBParaSite" id="SMUV_0000414101-mRNA-1"/>
    </source>
</evidence>
<reference evidence="3" key="1">
    <citation type="submission" date="2017-02" db="UniProtKB">
        <authorList>
            <consortium name="WormBaseParasite"/>
        </authorList>
    </citation>
    <scope>IDENTIFICATION</scope>
</reference>
<dbReference type="STRING" id="451379.A0A0N5AIA3"/>
<proteinExistence type="predicted"/>
<feature type="compositionally biased region" description="Basic and acidic residues" evidence="1">
    <location>
        <begin position="181"/>
        <end position="190"/>
    </location>
</feature>
<protein>
    <submittedName>
        <fullName evidence="3">Uncharacterized protein</fullName>
    </submittedName>
</protein>
<evidence type="ECO:0000256" key="1">
    <source>
        <dbReference type="SAM" id="MobiDB-lite"/>
    </source>
</evidence>
<accession>A0A0N5AIA3</accession>
<organism evidence="2 3">
    <name type="scientific">Syphacia muris</name>
    <dbReference type="NCBI Taxonomy" id="451379"/>
    <lineage>
        <taxon>Eukaryota</taxon>
        <taxon>Metazoa</taxon>
        <taxon>Ecdysozoa</taxon>
        <taxon>Nematoda</taxon>
        <taxon>Chromadorea</taxon>
        <taxon>Rhabditida</taxon>
        <taxon>Spirurina</taxon>
        <taxon>Oxyuridomorpha</taxon>
        <taxon>Oxyuroidea</taxon>
        <taxon>Oxyuridae</taxon>
        <taxon>Syphacia</taxon>
    </lineage>
</organism>
<feature type="region of interest" description="Disordered" evidence="1">
    <location>
        <begin position="162"/>
        <end position="199"/>
    </location>
</feature>
<keyword evidence="2" id="KW-1185">Reference proteome</keyword>
<dbReference type="WBParaSite" id="SMUV_0000414101-mRNA-1">
    <property type="protein sequence ID" value="SMUV_0000414101-mRNA-1"/>
    <property type="gene ID" value="SMUV_0000414101"/>
</dbReference>